<dbReference type="Gene3D" id="3.30.870.10">
    <property type="entry name" value="Endonuclease Chain A"/>
    <property type="match status" value="1"/>
</dbReference>
<name>A0A1D7TG72_9BACT</name>
<evidence type="ECO:0000313" key="3">
    <source>
        <dbReference type="Proteomes" id="UP000094609"/>
    </source>
</evidence>
<dbReference type="InterPro" id="IPR019065">
    <property type="entry name" value="RE_NgoFVII_N"/>
</dbReference>
<sequence>MHLLTTPRQIESTLCKLIQKYEQIQFASAWASNNSLAFDMLMKNTSKIYHSCVGIHFYQTHPEFIKAFLNSDHMRFKTDPKGIFHSKVYLFSNSENEWECLIGSANFTAAAMKKNTEMLLHFNSNDSQASIIFTQLSNELERYWSSAQIFNDDDYNRYKSLWDKKLHIRSHLADEYSQESPGKPAYLSNIMTLTWSQFYKSAKNDKYHSFEIRLELLKKAHEYFTKWEYKDMPEEYRKQIAGIVKYDKDNPELDWMYFGHMASPRFKNRISDEHVNISKALKHIPKDGDINKEDYLKYIEYFQEHDKYGYGVPTVSRILSMIRPDVFFCLTGANEKILYDDFGIKKIGRKEYERYWDDIIERIKNTKWWDSGKPQKAEELALWNNRAAMLDAILYDGNLFSN</sequence>
<accession>A0A1D7TG72</accession>
<dbReference type="EMBL" id="CP017111">
    <property type="protein sequence ID" value="AOO63864.1"/>
    <property type="molecule type" value="Genomic_DNA"/>
</dbReference>
<dbReference type="KEGG" id="shal:SHALO_0062"/>
<dbReference type="Proteomes" id="UP000094609">
    <property type="component" value="Chromosome"/>
</dbReference>
<evidence type="ECO:0000259" key="1">
    <source>
        <dbReference type="PROSITE" id="PS50035"/>
    </source>
</evidence>
<dbReference type="CDD" id="cd09117">
    <property type="entry name" value="PLDc_Bfil_DEXD_like"/>
    <property type="match status" value="1"/>
</dbReference>
<protein>
    <recommendedName>
        <fullName evidence="1">PLD phosphodiesterase domain-containing protein</fullName>
    </recommendedName>
</protein>
<dbReference type="PROSITE" id="PS50035">
    <property type="entry name" value="PLD"/>
    <property type="match status" value="1"/>
</dbReference>
<organism evidence="2 3">
    <name type="scientific">Sulfurospirillum halorespirans DSM 13726</name>
    <dbReference type="NCBI Taxonomy" id="1193502"/>
    <lineage>
        <taxon>Bacteria</taxon>
        <taxon>Pseudomonadati</taxon>
        <taxon>Campylobacterota</taxon>
        <taxon>Epsilonproteobacteria</taxon>
        <taxon>Campylobacterales</taxon>
        <taxon>Sulfurospirillaceae</taxon>
        <taxon>Sulfurospirillum</taxon>
    </lineage>
</organism>
<dbReference type="Pfam" id="PF09565">
    <property type="entry name" value="RE_NgoFVII"/>
    <property type="match status" value="1"/>
</dbReference>
<dbReference type="GO" id="GO:0003824">
    <property type="term" value="F:catalytic activity"/>
    <property type="evidence" value="ECO:0007669"/>
    <property type="project" value="InterPro"/>
</dbReference>
<dbReference type="RefSeq" id="WP_069476874.1">
    <property type="nucleotide sequence ID" value="NZ_CP017111.1"/>
</dbReference>
<feature type="domain" description="PLD phosphodiesterase" evidence="1">
    <location>
        <begin position="80"/>
        <end position="111"/>
    </location>
</feature>
<dbReference type="SUPFAM" id="SSF56024">
    <property type="entry name" value="Phospholipase D/nuclease"/>
    <property type="match status" value="1"/>
</dbReference>
<dbReference type="AlphaFoldDB" id="A0A1D7TG72"/>
<gene>
    <name evidence="2" type="ORF">SHALO_0062</name>
</gene>
<proteinExistence type="predicted"/>
<dbReference type="GO" id="GO:0006793">
    <property type="term" value="P:phosphorus metabolic process"/>
    <property type="evidence" value="ECO:0007669"/>
    <property type="project" value="UniProtKB-ARBA"/>
</dbReference>
<keyword evidence="3" id="KW-1185">Reference proteome</keyword>
<dbReference type="InterPro" id="IPR001736">
    <property type="entry name" value="PLipase_D/transphosphatidylase"/>
</dbReference>
<evidence type="ECO:0000313" key="2">
    <source>
        <dbReference type="EMBL" id="AOO63864.1"/>
    </source>
</evidence>
<reference evidence="3" key="1">
    <citation type="submission" date="2016-08" db="EMBL/GenBank/DDBJ databases">
        <title>Complete genome sequence of the organohalide-respiring Epsilonproteobacterium Sulfurospirillum halorespirans.</title>
        <authorList>
            <person name="Goris T."/>
            <person name="Zimmermann J."/>
            <person name="Schenz B."/>
            <person name="Lemos M."/>
            <person name="Hackermueller J."/>
            <person name="Diekert G."/>
        </authorList>
    </citation>
    <scope>NUCLEOTIDE SEQUENCE [LARGE SCALE GENOMIC DNA]</scope>
    <source>
        <strain>DSM 13726</strain>
        <strain evidence="3">PCE-M2</strain>
    </source>
</reference>